<dbReference type="InterPro" id="IPR005025">
    <property type="entry name" value="FMN_Rdtase-like_dom"/>
</dbReference>
<dbReference type="EMBL" id="JACEGA010000001">
    <property type="protein sequence ID" value="MBB2183943.1"/>
    <property type="molecule type" value="Genomic_DNA"/>
</dbReference>
<feature type="domain" description="NADPH-dependent FMN reductase-like" evidence="3">
    <location>
        <begin position="1"/>
        <end position="142"/>
    </location>
</feature>
<dbReference type="GO" id="GO:0016491">
    <property type="term" value="F:oxidoreductase activity"/>
    <property type="evidence" value="ECO:0007669"/>
    <property type="project" value="InterPro"/>
</dbReference>
<keyword evidence="1" id="KW-0285">Flavoprotein</keyword>
<dbReference type="Pfam" id="PF03358">
    <property type="entry name" value="FMN_red"/>
    <property type="match status" value="1"/>
</dbReference>
<evidence type="ECO:0000313" key="5">
    <source>
        <dbReference type="Proteomes" id="UP000574276"/>
    </source>
</evidence>
<accession>A0A839K203</accession>
<evidence type="ECO:0000259" key="3">
    <source>
        <dbReference type="Pfam" id="PF03358"/>
    </source>
</evidence>
<reference evidence="4 5" key="1">
    <citation type="submission" date="2020-07" db="EMBL/GenBank/DDBJ databases">
        <title>Characterization and genome sequencing of isolate MD1, a novel member within the family Lachnospiraceae.</title>
        <authorList>
            <person name="Rettenmaier R."/>
            <person name="Di Bello L."/>
            <person name="Zinser C."/>
            <person name="Scheitz K."/>
            <person name="Liebl W."/>
            <person name="Zverlov V."/>
        </authorList>
    </citation>
    <scope>NUCLEOTIDE SEQUENCE [LARGE SCALE GENOMIC DNA]</scope>
    <source>
        <strain evidence="4 5">MD1</strain>
    </source>
</reference>
<dbReference type="InterPro" id="IPR029039">
    <property type="entry name" value="Flavoprotein-like_sf"/>
</dbReference>
<dbReference type="PANTHER" id="PTHR43278:SF2">
    <property type="entry name" value="IRON-SULFUR FLAVOPROTEIN"/>
    <property type="match status" value="1"/>
</dbReference>
<gene>
    <name evidence="4" type="ORF">H0486_13770</name>
</gene>
<evidence type="ECO:0000313" key="4">
    <source>
        <dbReference type="EMBL" id="MBB2183943.1"/>
    </source>
</evidence>
<protein>
    <submittedName>
        <fullName evidence="4">NAD(P)H-dependent oxidoreductase</fullName>
    </submittedName>
</protein>
<name>A0A839K203_9FIRM</name>
<evidence type="ECO:0000256" key="2">
    <source>
        <dbReference type="ARBA" id="ARBA00022643"/>
    </source>
</evidence>
<proteinExistence type="predicted"/>
<keyword evidence="5" id="KW-1185">Reference proteome</keyword>
<dbReference type="SUPFAM" id="SSF52218">
    <property type="entry name" value="Flavoproteins"/>
    <property type="match status" value="1"/>
</dbReference>
<dbReference type="InterPro" id="IPR051796">
    <property type="entry name" value="ISF_SsuE-like"/>
</dbReference>
<organism evidence="4 5">
    <name type="scientific">Variimorphobacter saccharofermentans</name>
    <dbReference type="NCBI Taxonomy" id="2755051"/>
    <lineage>
        <taxon>Bacteria</taxon>
        <taxon>Bacillati</taxon>
        <taxon>Bacillota</taxon>
        <taxon>Clostridia</taxon>
        <taxon>Lachnospirales</taxon>
        <taxon>Lachnospiraceae</taxon>
        <taxon>Variimorphobacter</taxon>
    </lineage>
</organism>
<dbReference type="AlphaFoldDB" id="A0A839K203"/>
<sequence>MKVAVVHGQAHKGSTYHLTQMLLDELDCNKEDVREFNINGIGQCVGCYNCILKDESLCPHRAQMAPIIEAIDQADVIIINTPNYCMGMTGQLKSFFDHMAYRWMSHRPNGNMKNKIGVAISTTAGMGASKATKDIRNQLFWWAVGKTYQIPFAVSAFSWDQIANKKKMKLTRKVKNLGWKINQKVGYVRPGVKLRLFFQMMKKMQKGLVWNIVDHDYWEKQGWI</sequence>
<dbReference type="RefSeq" id="WP_228353554.1">
    <property type="nucleotide sequence ID" value="NZ_JACEGA010000001.1"/>
</dbReference>
<comment type="caution">
    <text evidence="4">The sequence shown here is derived from an EMBL/GenBank/DDBJ whole genome shotgun (WGS) entry which is preliminary data.</text>
</comment>
<dbReference type="Proteomes" id="UP000574276">
    <property type="component" value="Unassembled WGS sequence"/>
</dbReference>
<dbReference type="Gene3D" id="3.40.50.360">
    <property type="match status" value="1"/>
</dbReference>
<keyword evidence="2" id="KW-0288">FMN</keyword>
<dbReference type="PANTHER" id="PTHR43278">
    <property type="entry name" value="NAD(P)H-DEPENDENT FMN-CONTAINING OXIDOREDUCTASE YWQN-RELATED"/>
    <property type="match status" value="1"/>
</dbReference>
<evidence type="ECO:0000256" key="1">
    <source>
        <dbReference type="ARBA" id="ARBA00022630"/>
    </source>
</evidence>